<dbReference type="InterPro" id="IPR036867">
    <property type="entry name" value="R3H_dom_sf"/>
</dbReference>
<feature type="non-terminal residue" evidence="3">
    <location>
        <position position="1"/>
    </location>
</feature>
<evidence type="ECO:0000313" key="3">
    <source>
        <dbReference type="EMBL" id="KDQ13001.1"/>
    </source>
</evidence>
<evidence type="ECO:0000259" key="2">
    <source>
        <dbReference type="PROSITE" id="PS51673"/>
    </source>
</evidence>
<dbReference type="InterPro" id="IPR024771">
    <property type="entry name" value="SUZ"/>
</dbReference>
<organism evidence="3 4">
    <name type="scientific">Botryobasidium botryosum (strain FD-172 SS1)</name>
    <dbReference type="NCBI Taxonomy" id="930990"/>
    <lineage>
        <taxon>Eukaryota</taxon>
        <taxon>Fungi</taxon>
        <taxon>Dikarya</taxon>
        <taxon>Basidiomycota</taxon>
        <taxon>Agaricomycotina</taxon>
        <taxon>Agaricomycetes</taxon>
        <taxon>Cantharellales</taxon>
        <taxon>Botryobasidiaceae</taxon>
        <taxon>Botryobasidium</taxon>
    </lineage>
</organism>
<dbReference type="STRING" id="930990.A0A067MN48"/>
<dbReference type="GO" id="GO:0003676">
    <property type="term" value="F:nucleic acid binding"/>
    <property type="evidence" value="ECO:0007669"/>
    <property type="project" value="InterPro"/>
</dbReference>
<dbReference type="EMBL" id="KL198046">
    <property type="protein sequence ID" value="KDQ13001.1"/>
    <property type="molecule type" value="Genomic_DNA"/>
</dbReference>
<dbReference type="Gene3D" id="3.30.1370.50">
    <property type="entry name" value="R3H-like domain"/>
    <property type="match status" value="1"/>
</dbReference>
<dbReference type="PANTHER" id="PTHR15672:SF8">
    <property type="entry name" value="PROTEIN ENCORE"/>
    <property type="match status" value="1"/>
</dbReference>
<dbReference type="SUPFAM" id="SSF82708">
    <property type="entry name" value="R3H domain"/>
    <property type="match status" value="1"/>
</dbReference>
<dbReference type="InParanoid" id="A0A067MN48"/>
<dbReference type="PROSITE" id="PS51673">
    <property type="entry name" value="SUZ"/>
    <property type="match status" value="1"/>
</dbReference>
<accession>A0A067MN48</accession>
<dbReference type="GO" id="GO:0006012">
    <property type="term" value="P:galactose metabolic process"/>
    <property type="evidence" value="ECO:0007669"/>
    <property type="project" value="TreeGrafter"/>
</dbReference>
<keyword evidence="4" id="KW-1185">Reference proteome</keyword>
<sequence length="133" mass="14936">NSNNPRLELQPQSSYQRLLVHRCAAYYRLTPEPDSQTKSIYINVTTESRMPARRIAELVPAESSPLPTFKIMRRAMPGSSKFAPRSNGIDEGESDPSEVGGSTSKGKKKHMTIAEREAAYNEARSRIFMGFEE</sequence>
<dbReference type="Proteomes" id="UP000027195">
    <property type="component" value="Unassembled WGS sequence"/>
</dbReference>
<dbReference type="PANTHER" id="PTHR15672">
    <property type="entry name" value="CAMP-REGULATED PHOSPHOPROTEIN 21 RELATED R3H DOMAIN CONTAINING PROTEIN"/>
    <property type="match status" value="1"/>
</dbReference>
<dbReference type="HOGENOM" id="CLU_151663_0_0_1"/>
<feature type="non-terminal residue" evidence="3">
    <location>
        <position position="133"/>
    </location>
</feature>
<feature type="domain" description="SUZ" evidence="2">
    <location>
        <begin position="49"/>
        <end position="132"/>
    </location>
</feature>
<name>A0A067MN48_BOTB1</name>
<feature type="region of interest" description="Disordered" evidence="1">
    <location>
        <begin position="75"/>
        <end position="116"/>
    </location>
</feature>
<dbReference type="AlphaFoldDB" id="A0A067MN48"/>
<gene>
    <name evidence="3" type="ORF">BOTBODRAFT_75122</name>
</gene>
<evidence type="ECO:0000256" key="1">
    <source>
        <dbReference type="SAM" id="MobiDB-lite"/>
    </source>
</evidence>
<evidence type="ECO:0000313" key="4">
    <source>
        <dbReference type="Proteomes" id="UP000027195"/>
    </source>
</evidence>
<reference evidence="4" key="1">
    <citation type="journal article" date="2014" name="Proc. Natl. Acad. Sci. U.S.A.">
        <title>Extensive sampling of basidiomycete genomes demonstrates inadequacy of the white-rot/brown-rot paradigm for wood decay fungi.</title>
        <authorList>
            <person name="Riley R."/>
            <person name="Salamov A.A."/>
            <person name="Brown D.W."/>
            <person name="Nagy L.G."/>
            <person name="Floudas D."/>
            <person name="Held B.W."/>
            <person name="Levasseur A."/>
            <person name="Lombard V."/>
            <person name="Morin E."/>
            <person name="Otillar R."/>
            <person name="Lindquist E.A."/>
            <person name="Sun H."/>
            <person name="LaButti K.M."/>
            <person name="Schmutz J."/>
            <person name="Jabbour D."/>
            <person name="Luo H."/>
            <person name="Baker S.E."/>
            <person name="Pisabarro A.G."/>
            <person name="Walton J.D."/>
            <person name="Blanchette R.A."/>
            <person name="Henrissat B."/>
            <person name="Martin F."/>
            <person name="Cullen D."/>
            <person name="Hibbett D.S."/>
            <person name="Grigoriev I.V."/>
        </authorList>
    </citation>
    <scope>NUCLEOTIDE SEQUENCE [LARGE SCALE GENOMIC DNA]</scope>
    <source>
        <strain evidence="4">FD-172 SS1</strain>
    </source>
</reference>
<dbReference type="InterPro" id="IPR051937">
    <property type="entry name" value="R3H_domain_containing"/>
</dbReference>
<dbReference type="Pfam" id="PF12752">
    <property type="entry name" value="SUZ"/>
    <property type="match status" value="1"/>
</dbReference>
<dbReference type="CDD" id="cd02642">
    <property type="entry name" value="R3H_encore_like"/>
    <property type="match status" value="1"/>
</dbReference>
<protein>
    <recommendedName>
        <fullName evidence="2">SUZ domain-containing protein</fullName>
    </recommendedName>
</protein>
<dbReference type="OrthoDB" id="278430at2759"/>
<proteinExistence type="predicted"/>